<keyword evidence="1 2" id="KW-0129">CBS domain</keyword>
<feature type="domain" description="CBS" evidence="3">
    <location>
        <begin position="11"/>
        <end position="71"/>
    </location>
</feature>
<evidence type="ECO:0000313" key="5">
    <source>
        <dbReference type="Proteomes" id="UP000251800"/>
    </source>
</evidence>
<feature type="domain" description="CBS" evidence="3">
    <location>
        <begin position="78"/>
        <end position="133"/>
    </location>
</feature>
<dbReference type="Proteomes" id="UP000251800">
    <property type="component" value="Unassembled WGS sequence"/>
</dbReference>
<comment type="caution">
    <text evidence="4">The sequence shown here is derived from an EMBL/GenBank/DDBJ whole genome shotgun (WGS) entry which is preliminary data.</text>
</comment>
<dbReference type="OrthoDB" id="9790355at2"/>
<dbReference type="PANTHER" id="PTHR43080">
    <property type="entry name" value="CBS DOMAIN-CONTAINING PROTEIN CBSX3, MITOCHONDRIAL"/>
    <property type="match status" value="1"/>
</dbReference>
<evidence type="ECO:0000256" key="2">
    <source>
        <dbReference type="PROSITE-ProRule" id="PRU00703"/>
    </source>
</evidence>
<gene>
    <name evidence="4" type="ORF">DEH80_01370</name>
</gene>
<dbReference type="SMART" id="SM00116">
    <property type="entry name" value="CBS"/>
    <property type="match status" value="2"/>
</dbReference>
<dbReference type="InterPro" id="IPR051257">
    <property type="entry name" value="Diverse_CBS-Domain"/>
</dbReference>
<dbReference type="Gene3D" id="3.10.580.10">
    <property type="entry name" value="CBS-domain"/>
    <property type="match status" value="1"/>
</dbReference>
<evidence type="ECO:0000313" key="4">
    <source>
        <dbReference type="EMBL" id="PWN57816.1"/>
    </source>
</evidence>
<dbReference type="AlphaFoldDB" id="A0A363UQU4"/>
<sequence length="135" mass="14941">MLHSIKAKDYMTANLVTLSPDTSVMEAIRILLDKGISGAPVVDKMGRLVGLLSEKDCMRVATHAGYYGEAGGKVSEFMSPDVITVEGDTSVIEIAKMFMEKPFKRYPVMDDNRLIGSISRRDVLKAILAIHEHVW</sequence>
<dbReference type="CDD" id="cd04629">
    <property type="entry name" value="CBS_pair_bac"/>
    <property type="match status" value="1"/>
</dbReference>
<protein>
    <submittedName>
        <fullName evidence="4">CBS domain-containing protein</fullName>
    </submittedName>
</protein>
<dbReference type="InterPro" id="IPR000644">
    <property type="entry name" value="CBS_dom"/>
</dbReference>
<dbReference type="EMBL" id="QEQK01000001">
    <property type="protein sequence ID" value="PWN57816.1"/>
    <property type="molecule type" value="Genomic_DNA"/>
</dbReference>
<dbReference type="SUPFAM" id="SSF54631">
    <property type="entry name" value="CBS-domain pair"/>
    <property type="match status" value="1"/>
</dbReference>
<dbReference type="InterPro" id="IPR046342">
    <property type="entry name" value="CBS_dom_sf"/>
</dbReference>
<dbReference type="PROSITE" id="PS51371">
    <property type="entry name" value="CBS"/>
    <property type="match status" value="2"/>
</dbReference>
<evidence type="ECO:0000256" key="1">
    <source>
        <dbReference type="ARBA" id="ARBA00023122"/>
    </source>
</evidence>
<name>A0A363UQU4_9GAMM</name>
<evidence type="ECO:0000259" key="3">
    <source>
        <dbReference type="PROSITE" id="PS51371"/>
    </source>
</evidence>
<dbReference type="InterPro" id="IPR044729">
    <property type="entry name" value="CBS_bac"/>
</dbReference>
<proteinExistence type="predicted"/>
<accession>A0A363UQU4</accession>
<reference evidence="4 5" key="1">
    <citation type="submission" date="2018-05" db="EMBL/GenBank/DDBJ databases">
        <title>Abyssibacter profundi OUC007T gen. nov., sp. nov, a marine bacterium isolated from seawater of the Mariana Trench.</title>
        <authorList>
            <person name="Zhou S."/>
        </authorList>
    </citation>
    <scope>NUCLEOTIDE SEQUENCE [LARGE SCALE GENOMIC DNA]</scope>
    <source>
        <strain evidence="4 5">OUC007</strain>
    </source>
</reference>
<dbReference type="RefSeq" id="WP_109718673.1">
    <property type="nucleotide sequence ID" value="NZ_QEQK01000001.1"/>
</dbReference>
<dbReference type="PANTHER" id="PTHR43080:SF26">
    <property type="entry name" value="REGULATORY PROTEIN"/>
    <property type="match status" value="1"/>
</dbReference>
<keyword evidence="5" id="KW-1185">Reference proteome</keyword>
<dbReference type="Pfam" id="PF00571">
    <property type="entry name" value="CBS"/>
    <property type="match status" value="2"/>
</dbReference>
<organism evidence="4 5">
    <name type="scientific">Abyssibacter profundi</name>
    <dbReference type="NCBI Taxonomy" id="2182787"/>
    <lineage>
        <taxon>Bacteria</taxon>
        <taxon>Pseudomonadati</taxon>
        <taxon>Pseudomonadota</taxon>
        <taxon>Gammaproteobacteria</taxon>
        <taxon>Chromatiales</taxon>
        <taxon>Oceanococcaceae</taxon>
        <taxon>Abyssibacter</taxon>
    </lineage>
</organism>